<dbReference type="EMBL" id="BART01007429">
    <property type="protein sequence ID" value="GAG57775.1"/>
    <property type="molecule type" value="Genomic_DNA"/>
</dbReference>
<proteinExistence type="predicted"/>
<gene>
    <name evidence="1" type="ORF">S01H4_16910</name>
</gene>
<evidence type="ECO:0000313" key="1">
    <source>
        <dbReference type="EMBL" id="GAG57775.1"/>
    </source>
</evidence>
<accession>X0YNN8</accession>
<organism evidence="1">
    <name type="scientific">marine sediment metagenome</name>
    <dbReference type="NCBI Taxonomy" id="412755"/>
    <lineage>
        <taxon>unclassified sequences</taxon>
        <taxon>metagenomes</taxon>
        <taxon>ecological metagenomes</taxon>
    </lineage>
</organism>
<sequence>MFRSLQNKTTPIVPIIYKKFEEKNYNLLLKKNIIKCSLEDENYENF</sequence>
<comment type="caution">
    <text evidence="1">The sequence shown here is derived from an EMBL/GenBank/DDBJ whole genome shotgun (WGS) entry which is preliminary data.</text>
</comment>
<reference evidence="1" key="1">
    <citation type="journal article" date="2014" name="Front. Microbiol.">
        <title>High frequency of phylogenetically diverse reductive dehalogenase-homologous genes in deep subseafloor sedimentary metagenomes.</title>
        <authorList>
            <person name="Kawai M."/>
            <person name="Futagami T."/>
            <person name="Toyoda A."/>
            <person name="Takaki Y."/>
            <person name="Nishi S."/>
            <person name="Hori S."/>
            <person name="Arai W."/>
            <person name="Tsubouchi T."/>
            <person name="Morono Y."/>
            <person name="Uchiyama I."/>
            <person name="Ito T."/>
            <person name="Fujiyama A."/>
            <person name="Inagaki F."/>
            <person name="Takami H."/>
        </authorList>
    </citation>
    <scope>NUCLEOTIDE SEQUENCE</scope>
    <source>
        <strain evidence="1">Expedition CK06-06</strain>
    </source>
</reference>
<protein>
    <submittedName>
        <fullName evidence="1">Uncharacterized protein</fullName>
    </submittedName>
</protein>
<name>X0YNN8_9ZZZZ</name>
<dbReference type="AlphaFoldDB" id="X0YNN8"/>